<dbReference type="EMBL" id="AVOT02123158">
    <property type="protein sequence ID" value="MBW0586185.1"/>
    <property type="molecule type" value="Genomic_DNA"/>
</dbReference>
<accession>A0A9Q3KQI4</accession>
<evidence type="ECO:0000313" key="2">
    <source>
        <dbReference type="Proteomes" id="UP000765509"/>
    </source>
</evidence>
<comment type="caution">
    <text evidence="1">The sequence shown here is derived from an EMBL/GenBank/DDBJ whole genome shotgun (WGS) entry which is preliminary data.</text>
</comment>
<keyword evidence="2" id="KW-1185">Reference proteome</keyword>
<evidence type="ECO:0000313" key="1">
    <source>
        <dbReference type="EMBL" id="MBW0586185.1"/>
    </source>
</evidence>
<protein>
    <submittedName>
        <fullName evidence="1">Uncharacterized protein</fullName>
    </submittedName>
</protein>
<organism evidence="1 2">
    <name type="scientific">Austropuccinia psidii MF-1</name>
    <dbReference type="NCBI Taxonomy" id="1389203"/>
    <lineage>
        <taxon>Eukaryota</taxon>
        <taxon>Fungi</taxon>
        <taxon>Dikarya</taxon>
        <taxon>Basidiomycota</taxon>
        <taxon>Pucciniomycotina</taxon>
        <taxon>Pucciniomycetes</taxon>
        <taxon>Pucciniales</taxon>
        <taxon>Sphaerophragmiaceae</taxon>
        <taxon>Austropuccinia</taxon>
    </lineage>
</organism>
<dbReference type="AlphaFoldDB" id="A0A9Q3KQI4"/>
<dbReference type="Proteomes" id="UP000765509">
    <property type="component" value="Unassembled WGS sequence"/>
</dbReference>
<reference evidence="1" key="1">
    <citation type="submission" date="2021-03" db="EMBL/GenBank/DDBJ databases">
        <title>Draft genome sequence of rust myrtle Austropuccinia psidii MF-1, a brazilian biotype.</title>
        <authorList>
            <person name="Quecine M.C."/>
            <person name="Pachon D.M.R."/>
            <person name="Bonatelli M.L."/>
            <person name="Correr F.H."/>
            <person name="Franceschini L.M."/>
            <person name="Leite T.F."/>
            <person name="Margarido G.R.A."/>
            <person name="Almeida C.A."/>
            <person name="Ferrarezi J.A."/>
            <person name="Labate C.A."/>
        </authorList>
    </citation>
    <scope>NUCLEOTIDE SEQUENCE</scope>
    <source>
        <strain evidence="1">MF-1</strain>
    </source>
</reference>
<sequence>MNLRGIGGHTTSLVALSEFTPIILASGEETLIHFFIAKGSVHTVLGRPFLADNNIRLELSHKQGEILSYQEPDGRRLCMPICKPQALGWQTGPPRGMDLCNMAKLVRNTPGKKDQNSKRDITMVKLTQKTKELSIFPKSDKAFQDNQWPNNLKRQLEDSTSEDELPNIVYKPIDNNEEPFQILVDGNEKRNGNPFKTKPKRKKVKFSEHHELSDEKIINEIEKDFKIMEERDKNLKETYQINFLDRPLNNQEEHYEWQLEIPEFIQQTTNEEDETESILENEYNYIYLPYITFEDLYGDEAQESLCEDKYLCHLPGSNLNNIQFLDLLAEEGIKGNLENQFWDEIFEIATLPRRGLYFNQIWAQWYLGLNGSTYQTGKLKWVGDGYIFIDEDLWWSEFPSEQEIEERNNFVEALKDLILARFLKRHLPFPLGGAQL</sequence>
<proteinExistence type="predicted"/>
<gene>
    <name evidence="1" type="ORF">O181_125900</name>
</gene>
<name>A0A9Q3KQI4_9BASI</name>